<dbReference type="Pfam" id="PF06881">
    <property type="entry name" value="Elongin_A"/>
    <property type="match status" value="1"/>
</dbReference>
<feature type="region of interest" description="Disordered" evidence="1">
    <location>
        <begin position="307"/>
        <end position="445"/>
    </location>
</feature>
<keyword evidence="3" id="KW-1185">Reference proteome</keyword>
<sequence>MKLAAASKSGAAIGPHFSAFSPVIQTAALGLEKKGSEEEDKGELAKMPAPSLVDSCTKACIKNIRSLIDVGSFEYWQIRSVLQRVESPEQLHQIELNSPQLLGEDAELWQSFISRHIPNWRTKNYKPKNPKKWYEVYCKYKKEQQEEIARDEEILRNSMMGLKAARETNVSKIVDLKMLPKLPKDPRMIANNGGVPIKKGVFRKETPGTLNWTSGSKTKMTDGKSVLVRARREAKEISQMGRLAKPTHRLSGALGQVRRAPEGMVKEYKTAAQPAIKILSRKNRTPAVSNFSGGVTGPSLEEREKRLKAAMAGGAGSKRDASGDVKHTYVGSSSDDMDDFIENDEDIDDLFDEAPKPKSRPVSSSASSRPYQQSSSPPAQSSRRRPKPSDVISSMVSKPRPGMASSPPPARMRGSTPPRMGQRPMPPKRKEIDIFNRGPKKRRVG</sequence>
<dbReference type="AlphaFoldDB" id="A0A8H7T7B8"/>
<dbReference type="OrthoDB" id="21513at2759"/>
<name>A0A8H7T7B8_9HELO</name>
<gene>
    <name evidence="2" type="ORF">IFR04_012131</name>
</gene>
<evidence type="ECO:0000313" key="3">
    <source>
        <dbReference type="Proteomes" id="UP000664132"/>
    </source>
</evidence>
<feature type="compositionally biased region" description="Acidic residues" evidence="1">
    <location>
        <begin position="335"/>
        <end position="352"/>
    </location>
</feature>
<dbReference type="GO" id="GO:0070449">
    <property type="term" value="C:elongin complex"/>
    <property type="evidence" value="ECO:0007669"/>
    <property type="project" value="InterPro"/>
</dbReference>
<dbReference type="Proteomes" id="UP000664132">
    <property type="component" value="Unassembled WGS sequence"/>
</dbReference>
<evidence type="ECO:0008006" key="4">
    <source>
        <dbReference type="Google" id="ProtNLM"/>
    </source>
</evidence>
<dbReference type="EMBL" id="JAFJYH010000251">
    <property type="protein sequence ID" value="KAG4414744.1"/>
    <property type="molecule type" value="Genomic_DNA"/>
</dbReference>
<feature type="compositionally biased region" description="Low complexity" evidence="1">
    <location>
        <begin position="360"/>
        <end position="381"/>
    </location>
</feature>
<dbReference type="PANTHER" id="PTHR15141:SF76">
    <property type="entry name" value="TRANSCRIPTION ELONGATION FACTOR B POLYPEPTIDE 3"/>
    <property type="match status" value="1"/>
</dbReference>
<evidence type="ECO:0000256" key="1">
    <source>
        <dbReference type="SAM" id="MobiDB-lite"/>
    </source>
</evidence>
<feature type="compositionally biased region" description="Basic and acidic residues" evidence="1">
    <location>
        <begin position="317"/>
        <end position="327"/>
    </location>
</feature>
<evidence type="ECO:0000313" key="2">
    <source>
        <dbReference type="EMBL" id="KAG4414744.1"/>
    </source>
</evidence>
<dbReference type="PANTHER" id="PTHR15141">
    <property type="entry name" value="TRANSCRIPTION ELONGATION FACTOR B POLYPEPTIDE 3"/>
    <property type="match status" value="1"/>
</dbReference>
<proteinExistence type="predicted"/>
<dbReference type="GO" id="GO:0006368">
    <property type="term" value="P:transcription elongation by RNA polymerase II"/>
    <property type="evidence" value="ECO:0007669"/>
    <property type="project" value="InterPro"/>
</dbReference>
<reference evidence="2" key="1">
    <citation type="submission" date="2021-02" db="EMBL/GenBank/DDBJ databases">
        <title>Genome sequence Cadophora malorum strain M34.</title>
        <authorList>
            <person name="Stefanovic E."/>
            <person name="Vu D."/>
            <person name="Scully C."/>
            <person name="Dijksterhuis J."/>
            <person name="Roader J."/>
            <person name="Houbraken J."/>
        </authorList>
    </citation>
    <scope>NUCLEOTIDE SEQUENCE</scope>
    <source>
        <strain evidence="2">M34</strain>
    </source>
</reference>
<accession>A0A8H7T7B8</accession>
<comment type="caution">
    <text evidence="2">The sequence shown here is derived from an EMBL/GenBank/DDBJ whole genome shotgun (WGS) entry which is preliminary data.</text>
</comment>
<organism evidence="2 3">
    <name type="scientific">Cadophora malorum</name>
    <dbReference type="NCBI Taxonomy" id="108018"/>
    <lineage>
        <taxon>Eukaryota</taxon>
        <taxon>Fungi</taxon>
        <taxon>Dikarya</taxon>
        <taxon>Ascomycota</taxon>
        <taxon>Pezizomycotina</taxon>
        <taxon>Leotiomycetes</taxon>
        <taxon>Helotiales</taxon>
        <taxon>Ploettnerulaceae</taxon>
        <taxon>Cadophora</taxon>
    </lineage>
</organism>
<protein>
    <recommendedName>
        <fullName evidence="4">Elongin-A</fullName>
    </recommendedName>
</protein>
<dbReference type="Gene3D" id="6.10.250.3180">
    <property type="match status" value="1"/>
</dbReference>
<dbReference type="InterPro" id="IPR051870">
    <property type="entry name" value="Elongin-A_domain"/>
</dbReference>
<dbReference type="InterPro" id="IPR010684">
    <property type="entry name" value="RNA_pol_II_trans_fac_SIII_A"/>
</dbReference>